<feature type="region of interest" description="Disordered" evidence="1">
    <location>
        <begin position="1"/>
        <end position="25"/>
    </location>
</feature>
<dbReference type="HAMAP" id="MF_00006">
    <property type="entry name" value="Arg_succ_lyase"/>
    <property type="match status" value="1"/>
</dbReference>
<feature type="domain" description="Fumarate lyase N-terminal" evidence="2">
    <location>
        <begin position="26"/>
        <end position="320"/>
    </location>
</feature>
<name>A0A2H9TC15_9ZZZZ</name>
<gene>
    <name evidence="4" type="primary">argH</name>
    <name evidence="4" type="ORF">CI610_00293</name>
</gene>
<dbReference type="AlphaFoldDB" id="A0A2H9TC15"/>
<dbReference type="NCBIfam" id="TIGR00838">
    <property type="entry name" value="argH"/>
    <property type="match status" value="1"/>
</dbReference>
<dbReference type="InterPro" id="IPR029419">
    <property type="entry name" value="Arg_succ_lyase_C"/>
</dbReference>
<dbReference type="PANTHER" id="PTHR43814">
    <property type="entry name" value="ARGININOSUCCINATE LYASE"/>
    <property type="match status" value="1"/>
</dbReference>
<dbReference type="InterPro" id="IPR022761">
    <property type="entry name" value="Fumarate_lyase_N"/>
</dbReference>
<dbReference type="InterPro" id="IPR009049">
    <property type="entry name" value="Argininosuccinate_lyase"/>
</dbReference>
<protein>
    <submittedName>
        <fullName evidence="4">Argininosuccinate lyase</fullName>
        <ecNumber evidence="4">4.3.2.1</ecNumber>
    </submittedName>
</protein>
<dbReference type="EC" id="4.3.2.1" evidence="4"/>
<dbReference type="Pfam" id="PF00206">
    <property type="entry name" value="Lyase_1"/>
    <property type="match status" value="1"/>
</dbReference>
<comment type="caution">
    <text evidence="4">The sequence shown here is derived from an EMBL/GenBank/DDBJ whole genome shotgun (WGS) entry which is preliminary data.</text>
</comment>
<feature type="domain" description="Argininosuccinate lyase C-terminal" evidence="3">
    <location>
        <begin position="383"/>
        <end position="450"/>
    </location>
</feature>
<reference evidence="4" key="1">
    <citation type="journal article" date="2017" name="Appl. Environ. Microbiol.">
        <title>Molecular characterization of an Endozoicomonas-like organism causing infection in king scallop Pecten maximus L.</title>
        <authorList>
            <person name="Cano I."/>
            <person name="van Aerle R."/>
            <person name="Ross S."/>
            <person name="Verner-Jeffreys D.W."/>
            <person name="Paley R.K."/>
            <person name="Rimmer G."/>
            <person name="Ryder D."/>
            <person name="Hooper P."/>
            <person name="Stone D."/>
            <person name="Feist S.W."/>
        </authorList>
    </citation>
    <scope>NUCLEOTIDE SEQUENCE</scope>
</reference>
<dbReference type="Gene3D" id="1.10.40.30">
    <property type="entry name" value="Fumarase/aspartase (C-terminal domain)"/>
    <property type="match status" value="1"/>
</dbReference>
<sequence length="480" mass="54743">MHKSIDRVYHHKKTESDQSTNKQWGGRFTEETDQRLQQFSASVSYDWRLYLYDIRGSLAHARMLQTTGVLSRNEFHAIESGLTQIRQEIESGTFEWSETLEDLHMNIEARLTDIIGDTGKKLHTGRSRNDQVATDIRLWLRDEIQHMIDLLNTLRYALLELAEKEAETIMPGFTHLQVAQPITLGHHLMAWHQMFARDSSRLADCQKRMNECPLGAAALAGTTFSIDRLQTARELEFEKPVANSLDAVSDRDFVIEFCADASLIMNHLSRISEELILWSSIQFNFIRLPDRFCTGSSIMPQKKNPDIPELTRGKTGRVTGHLMSLLMLMKSQPLAYNRDNQEDKEPLFDTVDTVVECLTLFTALLPEIKINRTVMYDAAQQGFSVATDLADYLVRKQVPFRQAHTIVGQIVAFALQSDKLLNQILLEDMQRFSSLIQSDVYEVLTPEGSVRARCHPGGTAPNQVRQAVLDALNTLPEKFY</sequence>
<dbReference type="InterPro" id="IPR008948">
    <property type="entry name" value="L-Aspartase-like"/>
</dbReference>
<dbReference type="InterPro" id="IPR000362">
    <property type="entry name" value="Fumarate_lyase_fam"/>
</dbReference>
<dbReference type="PRINTS" id="PR00145">
    <property type="entry name" value="ARGSUCLYASE"/>
</dbReference>
<organism evidence="4">
    <name type="scientific">invertebrate metagenome</name>
    <dbReference type="NCBI Taxonomy" id="1711999"/>
    <lineage>
        <taxon>unclassified sequences</taxon>
        <taxon>metagenomes</taxon>
        <taxon>organismal metagenomes</taxon>
    </lineage>
</organism>
<dbReference type="FunFam" id="1.10.40.30:FF:000001">
    <property type="entry name" value="Argininosuccinate lyase"/>
    <property type="match status" value="1"/>
</dbReference>
<dbReference type="CDD" id="cd01359">
    <property type="entry name" value="Argininosuccinate_lyase"/>
    <property type="match status" value="1"/>
</dbReference>
<dbReference type="GO" id="GO:0005829">
    <property type="term" value="C:cytosol"/>
    <property type="evidence" value="ECO:0007669"/>
    <property type="project" value="TreeGrafter"/>
</dbReference>
<dbReference type="FunFam" id="1.10.275.10:FF:000002">
    <property type="entry name" value="Argininosuccinate lyase"/>
    <property type="match status" value="1"/>
</dbReference>
<dbReference type="Pfam" id="PF14698">
    <property type="entry name" value="ASL_C2"/>
    <property type="match status" value="1"/>
</dbReference>
<accession>A0A2H9TC15</accession>
<dbReference type="PROSITE" id="PS00163">
    <property type="entry name" value="FUMARATE_LYASES"/>
    <property type="match status" value="1"/>
</dbReference>
<dbReference type="FunFam" id="1.20.200.10:FF:000015">
    <property type="entry name" value="argininosuccinate lyase isoform X2"/>
    <property type="match status" value="1"/>
</dbReference>
<dbReference type="Gene3D" id="1.20.200.10">
    <property type="entry name" value="Fumarase/aspartase (Central domain)"/>
    <property type="match status" value="1"/>
</dbReference>
<proteinExistence type="inferred from homology"/>
<dbReference type="PANTHER" id="PTHR43814:SF1">
    <property type="entry name" value="ARGININOSUCCINATE LYASE"/>
    <property type="match status" value="1"/>
</dbReference>
<dbReference type="SUPFAM" id="SSF48557">
    <property type="entry name" value="L-aspartase-like"/>
    <property type="match status" value="1"/>
</dbReference>
<evidence type="ECO:0000313" key="4">
    <source>
        <dbReference type="EMBL" id="PJE80743.1"/>
    </source>
</evidence>
<dbReference type="InterPro" id="IPR020557">
    <property type="entry name" value="Fumarate_lyase_CS"/>
</dbReference>
<dbReference type="Gene3D" id="1.10.275.10">
    <property type="entry name" value="Fumarase/aspartase (N-terminal domain)"/>
    <property type="match status" value="1"/>
</dbReference>
<evidence type="ECO:0000259" key="3">
    <source>
        <dbReference type="Pfam" id="PF14698"/>
    </source>
</evidence>
<evidence type="ECO:0000256" key="1">
    <source>
        <dbReference type="SAM" id="MobiDB-lite"/>
    </source>
</evidence>
<dbReference type="GO" id="GO:0042450">
    <property type="term" value="P:L-arginine biosynthetic process via ornithine"/>
    <property type="evidence" value="ECO:0007669"/>
    <property type="project" value="InterPro"/>
</dbReference>
<dbReference type="EMBL" id="NSIT01000007">
    <property type="protein sequence ID" value="PJE80743.1"/>
    <property type="molecule type" value="Genomic_DNA"/>
</dbReference>
<keyword evidence="4" id="KW-0456">Lyase</keyword>
<dbReference type="GO" id="GO:0004056">
    <property type="term" value="F:argininosuccinate lyase activity"/>
    <property type="evidence" value="ECO:0007669"/>
    <property type="project" value="UniProtKB-EC"/>
</dbReference>
<dbReference type="InterPro" id="IPR024083">
    <property type="entry name" value="Fumarase/histidase_N"/>
</dbReference>
<evidence type="ECO:0000259" key="2">
    <source>
        <dbReference type="Pfam" id="PF00206"/>
    </source>
</evidence>
<dbReference type="PRINTS" id="PR00149">
    <property type="entry name" value="FUMRATELYASE"/>
</dbReference>